<dbReference type="RefSeq" id="WP_078274002.1">
    <property type="nucleotide sequence ID" value="NZ_CP030241.1"/>
</dbReference>
<name>A0A1T0A4B6_MORBO</name>
<evidence type="ECO:0000313" key="7">
    <source>
        <dbReference type="EMBL" id="STY91389.1"/>
    </source>
</evidence>
<proteinExistence type="inferred from homology"/>
<evidence type="ECO:0000313" key="12">
    <source>
        <dbReference type="Proteomes" id="UP001163632"/>
    </source>
</evidence>
<gene>
    <name evidence="8" type="ORF">LP092_10855</name>
    <name evidence="9" type="ORF">LP129_10810</name>
    <name evidence="7" type="ORF">NCTC9426_01438</name>
</gene>
<keyword evidence="3 6" id="KW-0812">Transmembrane</keyword>
<evidence type="ECO:0000256" key="3">
    <source>
        <dbReference type="ARBA" id="ARBA00022692"/>
    </source>
</evidence>
<keyword evidence="12" id="KW-1185">Reference proteome</keyword>
<feature type="transmembrane region" description="Helical" evidence="6">
    <location>
        <begin position="124"/>
        <end position="145"/>
    </location>
</feature>
<evidence type="ECO:0000256" key="6">
    <source>
        <dbReference type="RuleBase" id="RU363041"/>
    </source>
</evidence>
<evidence type="ECO:0000313" key="8">
    <source>
        <dbReference type="EMBL" id="UZA02451.1"/>
    </source>
</evidence>
<dbReference type="GO" id="GO:0005886">
    <property type="term" value="C:plasma membrane"/>
    <property type="evidence" value="ECO:0007669"/>
    <property type="project" value="UniProtKB-SubCell"/>
</dbReference>
<dbReference type="Proteomes" id="UP001163283">
    <property type="component" value="Chromosome"/>
</dbReference>
<feature type="transmembrane region" description="Helical" evidence="6">
    <location>
        <begin position="186"/>
        <end position="206"/>
    </location>
</feature>
<comment type="similarity">
    <text evidence="2 6">Belongs to the 4-toluene sulfonate uptake permease (TSUP) (TC 2.A.102) family.</text>
</comment>
<reference evidence="7 10" key="1">
    <citation type="submission" date="2018-06" db="EMBL/GenBank/DDBJ databases">
        <authorList>
            <consortium name="Pathogen Informatics"/>
            <person name="Doyle S."/>
        </authorList>
    </citation>
    <scope>NUCLEOTIDE SEQUENCE [LARGE SCALE GENOMIC DNA]</scope>
    <source>
        <strain evidence="7 10">NCTC9426</strain>
    </source>
</reference>
<keyword evidence="5 6" id="KW-0472">Membrane</keyword>
<dbReference type="GeneID" id="77187950"/>
<evidence type="ECO:0000256" key="5">
    <source>
        <dbReference type="ARBA" id="ARBA00023136"/>
    </source>
</evidence>
<sequence>MSNEFILGIINFFTSALAGITGLGGGTILLGLMPMFLTASAIIPVHGSAQLASNVSRIWFGRHQMDFTYVRPFAVGAVAGMLVFGTVVRFIHLELIPLFIAIYILLTQWSKTINHLLKSFENFYLIGFLQTGIGLFVGAPGPLHMPLLMKKYEDNDVIVTTGSLMMTTVHVFKLAIYAILEFQFLAYWQVIVLMAISASLGSWAGVKLRHKIPMAWLKTALPYILTIIALKIIYDNAVKFGWLGAMF</sequence>
<organism evidence="7 10">
    <name type="scientific">Moraxella bovis</name>
    <dbReference type="NCBI Taxonomy" id="476"/>
    <lineage>
        <taxon>Bacteria</taxon>
        <taxon>Pseudomonadati</taxon>
        <taxon>Pseudomonadota</taxon>
        <taxon>Gammaproteobacteria</taxon>
        <taxon>Moraxellales</taxon>
        <taxon>Moraxellaceae</taxon>
        <taxon>Moraxella</taxon>
    </lineage>
</organism>
<dbReference type="Proteomes" id="UP000254133">
    <property type="component" value="Unassembled WGS sequence"/>
</dbReference>
<comment type="subcellular location">
    <subcellularLocation>
        <location evidence="6">Cell membrane</location>
        <topology evidence="6">Multi-pass membrane protein</topology>
    </subcellularLocation>
    <subcellularLocation>
        <location evidence="1">Membrane</location>
        <topology evidence="1">Multi-pass membrane protein</topology>
    </subcellularLocation>
</comment>
<reference evidence="8 11" key="2">
    <citation type="journal article" date="2022" name="BMC Microbiol.">
        <title>Whole genome sequencing of Moraxella bovis strains from North America reveals two genotypes with different genetic determinants.</title>
        <authorList>
            <person name="Wynn E.L."/>
            <person name="Hille M.M."/>
            <person name="Loy J.D."/>
            <person name="Schuller G."/>
            <person name="Kuhn K.L."/>
            <person name="Dickey A.M."/>
            <person name="Bono J.L."/>
            <person name="Clawson M.L."/>
        </authorList>
    </citation>
    <scope>NUCLEOTIDE SEQUENCE [LARGE SCALE GENOMIC DNA]</scope>
    <source>
        <strain evidence="8">SAM102599</strain>
        <strain evidence="9 11">SAM57978</strain>
    </source>
</reference>
<feature type="transmembrane region" description="Helical" evidence="6">
    <location>
        <begin position="157"/>
        <end position="180"/>
    </location>
</feature>
<keyword evidence="4 6" id="KW-1133">Transmembrane helix</keyword>
<evidence type="ECO:0000256" key="4">
    <source>
        <dbReference type="ARBA" id="ARBA00022989"/>
    </source>
</evidence>
<evidence type="ECO:0000313" key="10">
    <source>
        <dbReference type="Proteomes" id="UP000254133"/>
    </source>
</evidence>
<dbReference type="AlphaFoldDB" id="A0A1T0A4B6"/>
<dbReference type="InterPro" id="IPR002781">
    <property type="entry name" value="TM_pro_TauE-like"/>
</dbReference>
<protein>
    <recommendedName>
        <fullName evidence="6">Probable membrane transporter protein</fullName>
    </recommendedName>
</protein>
<evidence type="ECO:0000313" key="11">
    <source>
        <dbReference type="Proteomes" id="UP001163283"/>
    </source>
</evidence>
<dbReference type="Proteomes" id="UP001163632">
    <property type="component" value="Chromosome"/>
</dbReference>
<dbReference type="EMBL" id="UGPZ01000002">
    <property type="protein sequence ID" value="STY91389.1"/>
    <property type="molecule type" value="Genomic_DNA"/>
</dbReference>
<keyword evidence="6" id="KW-1003">Cell membrane</keyword>
<evidence type="ECO:0000256" key="1">
    <source>
        <dbReference type="ARBA" id="ARBA00004141"/>
    </source>
</evidence>
<feature type="transmembrane region" description="Helical" evidence="6">
    <location>
        <begin position="215"/>
        <end position="234"/>
    </location>
</feature>
<feature type="transmembrane region" description="Helical" evidence="6">
    <location>
        <begin position="73"/>
        <end position="104"/>
    </location>
</feature>
<dbReference type="EMBL" id="CP087781">
    <property type="protein sequence ID" value="UZA50985.1"/>
    <property type="molecule type" value="Genomic_DNA"/>
</dbReference>
<accession>A0A1T0A4B6</accession>
<evidence type="ECO:0000256" key="2">
    <source>
        <dbReference type="ARBA" id="ARBA00009142"/>
    </source>
</evidence>
<dbReference type="EMBL" id="CP087830">
    <property type="protein sequence ID" value="UZA02451.1"/>
    <property type="molecule type" value="Genomic_DNA"/>
</dbReference>
<feature type="transmembrane region" description="Helical" evidence="6">
    <location>
        <begin position="28"/>
        <end position="52"/>
    </location>
</feature>
<dbReference type="KEGG" id="mboi:DQF64_10735"/>
<dbReference type="Pfam" id="PF01925">
    <property type="entry name" value="TauE"/>
    <property type="match status" value="1"/>
</dbReference>
<evidence type="ECO:0000313" key="9">
    <source>
        <dbReference type="EMBL" id="UZA50985.1"/>
    </source>
</evidence>